<feature type="transmembrane region" description="Helical" evidence="1">
    <location>
        <begin position="6"/>
        <end position="27"/>
    </location>
</feature>
<sequence>MSDPEFPALAASLLGAKLIFVIVWALAKKKLKFREIFNRKTISEIVNLRGGAFSVVLSEKLNRGVSFSDYCNSFPSWSISTFFTNLISVS</sequence>
<dbReference type="HOGENOM" id="CLU_2435393_0_0_14"/>
<evidence type="ECO:0000313" key="2">
    <source>
        <dbReference type="EMBL" id="CCE66581.1"/>
    </source>
</evidence>
<keyword evidence="1" id="KW-0472">Membrane</keyword>
<organism evidence="2">
    <name type="scientific">Candidatus Mycoplasma haematominutum 'Birmingham 1'</name>
    <dbReference type="NCBI Taxonomy" id="1116213"/>
    <lineage>
        <taxon>Bacteria</taxon>
        <taxon>Bacillati</taxon>
        <taxon>Mycoplasmatota</taxon>
        <taxon>Mollicutes</taxon>
        <taxon>Mycoplasmataceae</taxon>
        <taxon>Mycoplasma</taxon>
    </lineage>
</organism>
<keyword evidence="1" id="KW-1133">Transmembrane helix</keyword>
<protein>
    <submittedName>
        <fullName evidence="2">Uncharacterized protein</fullName>
    </submittedName>
</protein>
<dbReference type="RefSeq" id="WP_015511446.1">
    <property type="nucleotide sequence ID" value="NC_021007.1"/>
</dbReference>
<dbReference type="EMBL" id="HE613254">
    <property type="protein sequence ID" value="CCE66581.1"/>
    <property type="molecule type" value="Genomic_DNA"/>
</dbReference>
<accession>G8C2N3</accession>
<name>G8C2N3_9MOLU</name>
<reference evidence="2" key="1">
    <citation type="submission" date="2011-11" db="EMBL/GenBank/DDBJ databases">
        <title>Complete genome sequence of Candidatus Mycoplasma haemominutum.</title>
        <authorList>
            <person name="Barker E.N."/>
            <person name="Darby A.C."/>
            <person name="Helps C.R."/>
            <person name="Peters I.R."/>
            <person name="Hughes M.A."/>
            <person name="Radford A.D."/>
            <person name="Novacco M."/>
            <person name="Boretti F."/>
            <person name="Hofmann-Lehmann R."/>
            <person name="Tasker S."/>
        </authorList>
    </citation>
    <scope>NUCLEOTIDE SEQUENCE</scope>
    <source>
        <strain evidence="2">Birmingham 1</strain>
    </source>
</reference>
<proteinExistence type="predicted"/>
<dbReference type="KEGG" id="mhb:MHM_00630"/>
<gene>
    <name evidence="2" type="ORF">MHM_00630</name>
</gene>
<dbReference type="AlphaFoldDB" id="G8C2N3"/>
<reference evidence="2" key="2">
    <citation type="submission" date="2011-11" db="EMBL/GenBank/DDBJ databases">
        <authorList>
            <person name="Barker E."/>
        </authorList>
    </citation>
    <scope>NUCLEOTIDE SEQUENCE</scope>
    <source>
        <strain evidence="2">Birmingham 1</strain>
    </source>
</reference>
<evidence type="ECO:0000256" key="1">
    <source>
        <dbReference type="SAM" id="Phobius"/>
    </source>
</evidence>
<keyword evidence="1" id="KW-0812">Transmembrane</keyword>